<dbReference type="OrthoDB" id="7490433at2759"/>
<dbReference type="AlphaFoldDB" id="A0A821MIA0"/>
<sequence>MRALVFPIFLRGADTIFARERQNIDHYEMWCRWRMLKIPDCEAYQYIDPNPTSYTICQQRILSYYHKMRRGNETLEKLITVRNTEAKRSSGRSPTRWTDQVKDSSPSKLYTVIREELDKNHHQPSKPNITLDVHWTRIKTVTSKIRFSKGLPWRLSISAHSVCLGVASST</sequence>
<gene>
    <name evidence="1" type="ORF">PMACD_LOCUS1678</name>
</gene>
<comment type="caution">
    <text evidence="1">The sequence shown here is derived from an EMBL/GenBank/DDBJ whole genome shotgun (WGS) entry which is preliminary data.</text>
</comment>
<evidence type="ECO:0000313" key="2">
    <source>
        <dbReference type="Proteomes" id="UP000663880"/>
    </source>
</evidence>
<evidence type="ECO:0000313" key="1">
    <source>
        <dbReference type="EMBL" id="CAF4768310.1"/>
    </source>
</evidence>
<keyword evidence="2" id="KW-1185">Reference proteome</keyword>
<organism evidence="1 2">
    <name type="scientific">Pieris macdunnoughi</name>
    <dbReference type="NCBI Taxonomy" id="345717"/>
    <lineage>
        <taxon>Eukaryota</taxon>
        <taxon>Metazoa</taxon>
        <taxon>Ecdysozoa</taxon>
        <taxon>Arthropoda</taxon>
        <taxon>Hexapoda</taxon>
        <taxon>Insecta</taxon>
        <taxon>Pterygota</taxon>
        <taxon>Neoptera</taxon>
        <taxon>Endopterygota</taxon>
        <taxon>Lepidoptera</taxon>
        <taxon>Glossata</taxon>
        <taxon>Ditrysia</taxon>
        <taxon>Papilionoidea</taxon>
        <taxon>Pieridae</taxon>
        <taxon>Pierinae</taxon>
        <taxon>Pieris</taxon>
    </lineage>
</organism>
<dbReference type="Proteomes" id="UP000663880">
    <property type="component" value="Unassembled WGS sequence"/>
</dbReference>
<proteinExistence type="predicted"/>
<protein>
    <submittedName>
        <fullName evidence="1">Uncharacterized protein</fullName>
    </submittedName>
</protein>
<accession>A0A821MIA0</accession>
<name>A0A821MIA0_9NEOP</name>
<dbReference type="EMBL" id="CAJOBZ010000003">
    <property type="protein sequence ID" value="CAF4768310.1"/>
    <property type="molecule type" value="Genomic_DNA"/>
</dbReference>
<reference evidence="1" key="1">
    <citation type="submission" date="2021-02" db="EMBL/GenBank/DDBJ databases">
        <authorList>
            <person name="Steward A R."/>
        </authorList>
    </citation>
    <scope>NUCLEOTIDE SEQUENCE</scope>
</reference>